<dbReference type="EMBL" id="FMUB01000009">
    <property type="protein sequence ID" value="SCX28018.1"/>
    <property type="molecule type" value="Genomic_DNA"/>
</dbReference>
<reference evidence="2" key="1">
    <citation type="submission" date="2016-10" db="EMBL/GenBank/DDBJ databases">
        <authorList>
            <person name="Varghese N."/>
            <person name="Submissions S."/>
        </authorList>
    </citation>
    <scope>NUCLEOTIDE SEQUENCE [LARGE SCALE GENOMIC DNA]</scope>
    <source>
        <strain evidence="2">UNC267MFSha1.1M11</strain>
    </source>
</reference>
<gene>
    <name evidence="1" type="ORF">SAMN02799620_04495</name>
</gene>
<dbReference type="STRING" id="1502745.SAMN02799620_04495"/>
<sequence>MVKDKGMNTRPANHYVVVGTIDGIVDTSGLGGAPTVDIRIDGNPVKEAQLRDSDDGIEVTALVDQDADLRGMRLRLLLPRVNVVADAVVFAGLAVLTTELTTIGGPDLVEGPLHLYDVRPVGGTADAVETS</sequence>
<organism evidence="1 2">
    <name type="scientific">Mycolicibacterium fluoranthenivorans</name>
    <dbReference type="NCBI Taxonomy" id="258505"/>
    <lineage>
        <taxon>Bacteria</taxon>
        <taxon>Bacillati</taxon>
        <taxon>Actinomycetota</taxon>
        <taxon>Actinomycetes</taxon>
        <taxon>Mycobacteriales</taxon>
        <taxon>Mycobacteriaceae</taxon>
        <taxon>Mycolicibacterium</taxon>
    </lineage>
</organism>
<evidence type="ECO:0000313" key="1">
    <source>
        <dbReference type="EMBL" id="SCX28018.1"/>
    </source>
</evidence>
<protein>
    <submittedName>
        <fullName evidence="1">Uncharacterized protein</fullName>
    </submittedName>
</protein>
<dbReference type="AlphaFoldDB" id="A0A1G4WSE4"/>
<evidence type="ECO:0000313" key="2">
    <source>
        <dbReference type="Proteomes" id="UP000199707"/>
    </source>
</evidence>
<accession>A0A1G4WSE4</accession>
<name>A0A1G4WSE4_9MYCO</name>
<proteinExistence type="predicted"/>
<dbReference type="Proteomes" id="UP000199707">
    <property type="component" value="Unassembled WGS sequence"/>
</dbReference>